<comment type="caution">
    <text evidence="3">The sequence shown here is derived from an EMBL/GenBank/DDBJ whole genome shotgun (WGS) entry which is preliminary data.</text>
</comment>
<evidence type="ECO:0000259" key="1">
    <source>
        <dbReference type="Pfam" id="PF13173"/>
    </source>
</evidence>
<organism evidence="3 4">
    <name type="scientific">Candidatus Woesebacteria bacterium GW2011_GWA2_33_28</name>
    <dbReference type="NCBI Taxonomy" id="1618561"/>
    <lineage>
        <taxon>Bacteria</taxon>
        <taxon>Candidatus Woeseibacteriota</taxon>
    </lineage>
</organism>
<dbReference type="InterPro" id="IPR025420">
    <property type="entry name" value="DUF4143"/>
</dbReference>
<dbReference type="InterPro" id="IPR041682">
    <property type="entry name" value="AAA_14"/>
</dbReference>
<dbReference type="InterPro" id="IPR027417">
    <property type="entry name" value="P-loop_NTPase"/>
</dbReference>
<feature type="domain" description="AAA" evidence="1">
    <location>
        <begin position="19"/>
        <end position="152"/>
    </location>
</feature>
<proteinExistence type="predicted"/>
<dbReference type="PANTHER" id="PTHR33295">
    <property type="entry name" value="ATPASE"/>
    <property type="match status" value="1"/>
</dbReference>
<dbReference type="Gene3D" id="3.40.50.300">
    <property type="entry name" value="P-loop containing nucleotide triphosphate hydrolases"/>
    <property type="match status" value="1"/>
</dbReference>
<dbReference type="PANTHER" id="PTHR33295:SF7">
    <property type="entry name" value="ATPASE"/>
    <property type="match status" value="1"/>
</dbReference>
<evidence type="ECO:0008006" key="5">
    <source>
        <dbReference type="Google" id="ProtNLM"/>
    </source>
</evidence>
<dbReference type="Pfam" id="PF13635">
    <property type="entry name" value="DUF4143"/>
    <property type="match status" value="1"/>
</dbReference>
<evidence type="ECO:0000313" key="4">
    <source>
        <dbReference type="Proteomes" id="UP000033995"/>
    </source>
</evidence>
<dbReference type="Pfam" id="PF13173">
    <property type="entry name" value="AAA_14"/>
    <property type="match status" value="1"/>
</dbReference>
<evidence type="ECO:0000313" key="3">
    <source>
        <dbReference type="EMBL" id="KKP46383.1"/>
    </source>
</evidence>
<name>A0A0F9ZQ17_9BACT</name>
<protein>
    <recommendedName>
        <fullName evidence="5">AAA+ ATPase domain-containing protein</fullName>
    </recommendedName>
</protein>
<feature type="domain" description="DUF4143" evidence="2">
    <location>
        <begin position="222"/>
        <end position="381"/>
    </location>
</feature>
<dbReference type="Proteomes" id="UP000033995">
    <property type="component" value="Unassembled WGS sequence"/>
</dbReference>
<accession>A0A0F9ZQ17</accession>
<dbReference type="SUPFAM" id="SSF52540">
    <property type="entry name" value="P-loop containing nucleoside triphosphate hydrolases"/>
    <property type="match status" value="1"/>
</dbReference>
<gene>
    <name evidence="3" type="ORF">UR38_C0011G0033</name>
</gene>
<dbReference type="AlphaFoldDB" id="A0A0F9ZQ17"/>
<reference evidence="3 4" key="1">
    <citation type="journal article" date="2015" name="Nature">
        <title>rRNA introns, odd ribosomes, and small enigmatic genomes across a large radiation of phyla.</title>
        <authorList>
            <person name="Brown C.T."/>
            <person name="Hug L.A."/>
            <person name="Thomas B.C."/>
            <person name="Sharon I."/>
            <person name="Castelle C.J."/>
            <person name="Singh A."/>
            <person name="Wilkins M.J."/>
            <person name="Williams K.H."/>
            <person name="Banfield J.F."/>
        </authorList>
    </citation>
    <scope>NUCLEOTIDE SEQUENCE [LARGE SCALE GENOMIC DNA]</scope>
</reference>
<evidence type="ECO:0000259" key="2">
    <source>
        <dbReference type="Pfam" id="PF13635"/>
    </source>
</evidence>
<dbReference type="EMBL" id="LBOZ01000011">
    <property type="protein sequence ID" value="KKP46383.1"/>
    <property type="molecule type" value="Genomic_DNA"/>
</dbReference>
<sequence>MFKRKLESQLIEWKNSDVHKPLIVRGARQVGKTSLIRNFGTKNFSNVVEINLEKETHKQMFNSVMSVEDLEKRINLGLNQTISAGKTLIFIDEIQESQRMLELLRFMAEERQSWHVLVAGSLLEVKLGKDWKIPVGRVGYKYLYPLTFFEYLEAMGKTNLLNELNNVSFGKTVGGSLFLEDEFRQYILLGGMPEVIANFSKYKDYGKVREILARIQTTYGEDVGKYLKSDEERKYLEAVIEDGPRIAGSIFNYQNFAGSTYKSREMSDAVRKIERTMLCTQLPAINSTVLPIVYKYKRPKKMIWLDVGIVNLVNNAYPELIKGLYGGRLMEQIIGQTLIATMFDGLSKLSYYAKDKDKGSAEVDFCFPWRGRLVGIEVKSGNTFKSRSLTKMREEAKENLIPVMMTWNKFGIKNGVYNIPFYLAERWEEFLTV</sequence>